<feature type="region of interest" description="Disordered" evidence="1">
    <location>
        <begin position="70"/>
        <end position="92"/>
    </location>
</feature>
<gene>
    <name evidence="2" type="ORF">NITMOv2_3457</name>
</gene>
<dbReference type="OrthoDB" id="7067390at2"/>
<name>A0A0K2GG60_NITMO</name>
<proteinExistence type="predicted"/>
<keyword evidence="3" id="KW-1185">Reference proteome</keyword>
<evidence type="ECO:0000313" key="3">
    <source>
        <dbReference type="Proteomes" id="UP000069205"/>
    </source>
</evidence>
<reference evidence="2 3" key="1">
    <citation type="journal article" date="2015" name="Proc. Natl. Acad. Sci. U.S.A.">
        <title>Expanded metabolic versatility of ubiquitous nitrite-oxidizing bacteria from the genus Nitrospira.</title>
        <authorList>
            <person name="Koch H."/>
            <person name="Lucker S."/>
            <person name="Albertsen M."/>
            <person name="Kitzinger K."/>
            <person name="Herbold C."/>
            <person name="Spieck E."/>
            <person name="Nielsen P.H."/>
            <person name="Wagner M."/>
            <person name="Daims H."/>
        </authorList>
    </citation>
    <scope>NUCLEOTIDE SEQUENCE [LARGE SCALE GENOMIC DNA]</scope>
    <source>
        <strain evidence="2 3">NSP M-1</strain>
    </source>
</reference>
<organism evidence="2 3">
    <name type="scientific">Nitrospira moscoviensis</name>
    <dbReference type="NCBI Taxonomy" id="42253"/>
    <lineage>
        <taxon>Bacteria</taxon>
        <taxon>Pseudomonadati</taxon>
        <taxon>Nitrospirota</taxon>
        <taxon>Nitrospiria</taxon>
        <taxon>Nitrospirales</taxon>
        <taxon>Nitrospiraceae</taxon>
        <taxon>Nitrospira</taxon>
    </lineage>
</organism>
<evidence type="ECO:0000256" key="1">
    <source>
        <dbReference type="SAM" id="MobiDB-lite"/>
    </source>
</evidence>
<dbReference type="AlphaFoldDB" id="A0A0K2GG60"/>
<dbReference type="Proteomes" id="UP000069205">
    <property type="component" value="Chromosome"/>
</dbReference>
<feature type="compositionally biased region" description="Basic and acidic residues" evidence="1">
    <location>
        <begin position="75"/>
        <end position="92"/>
    </location>
</feature>
<evidence type="ECO:0000313" key="2">
    <source>
        <dbReference type="EMBL" id="ALA59849.1"/>
    </source>
</evidence>
<dbReference type="PATRIC" id="fig|42253.5.peg.3410"/>
<dbReference type="KEGG" id="nmv:NITMOv2_3457"/>
<sequence length="92" mass="10524">MNLFGGRRTIAPEQAERVKEWARAYWHLPEDMTVMVTELECREPGCPPIETVIALLEGPGRRRQYKIHKPAADVSRSDVERLAAGEEPHHVH</sequence>
<protein>
    <recommendedName>
        <fullName evidence="4">Nitrate reductase</fullName>
    </recommendedName>
</protein>
<dbReference type="EMBL" id="CP011801">
    <property type="protein sequence ID" value="ALA59849.1"/>
    <property type="molecule type" value="Genomic_DNA"/>
</dbReference>
<accession>A0A0K2GG60</accession>
<evidence type="ECO:0008006" key="4">
    <source>
        <dbReference type="Google" id="ProtNLM"/>
    </source>
</evidence>
<dbReference type="RefSeq" id="WP_053380794.1">
    <property type="nucleotide sequence ID" value="NZ_CP011801.1"/>
</dbReference>
<dbReference type="STRING" id="42253.NITMOv2_3457"/>